<name>A0AAV2T9N7_CALDB</name>
<dbReference type="InterPro" id="IPR002110">
    <property type="entry name" value="Ankyrin_rpt"/>
</dbReference>
<organism evidence="5 6">
    <name type="scientific">Calicophoron daubneyi</name>
    <name type="common">Rumen fluke</name>
    <name type="synonym">Paramphistomum daubneyi</name>
    <dbReference type="NCBI Taxonomy" id="300641"/>
    <lineage>
        <taxon>Eukaryota</taxon>
        <taxon>Metazoa</taxon>
        <taxon>Spiralia</taxon>
        <taxon>Lophotrochozoa</taxon>
        <taxon>Platyhelminthes</taxon>
        <taxon>Trematoda</taxon>
        <taxon>Digenea</taxon>
        <taxon>Plagiorchiida</taxon>
        <taxon>Pronocephalata</taxon>
        <taxon>Paramphistomoidea</taxon>
        <taxon>Paramphistomidae</taxon>
        <taxon>Calicophoron</taxon>
    </lineage>
</organism>
<comment type="caution">
    <text evidence="5">The sequence shown here is derived from an EMBL/GenBank/DDBJ whole genome shotgun (WGS) entry which is preliminary data.</text>
</comment>
<dbReference type="SMART" id="SM00248">
    <property type="entry name" value="ANK"/>
    <property type="match status" value="9"/>
</dbReference>
<dbReference type="Pfam" id="PF12796">
    <property type="entry name" value="Ank_2"/>
    <property type="match status" value="2"/>
</dbReference>
<evidence type="ECO:0000256" key="1">
    <source>
        <dbReference type="ARBA" id="ARBA00022737"/>
    </source>
</evidence>
<dbReference type="PANTHER" id="PTHR24201">
    <property type="entry name" value="ANK_REP_REGION DOMAIN-CONTAINING PROTEIN"/>
    <property type="match status" value="1"/>
</dbReference>
<feature type="repeat" description="ANK" evidence="3">
    <location>
        <begin position="104"/>
        <end position="136"/>
    </location>
</feature>
<reference evidence="5" key="1">
    <citation type="submission" date="2024-06" db="EMBL/GenBank/DDBJ databases">
        <authorList>
            <person name="Liu X."/>
            <person name="Lenzi L."/>
            <person name="Haldenby T S."/>
            <person name="Uol C."/>
        </authorList>
    </citation>
    <scope>NUCLEOTIDE SEQUENCE</scope>
</reference>
<evidence type="ECO:0000256" key="4">
    <source>
        <dbReference type="SAM" id="Coils"/>
    </source>
</evidence>
<dbReference type="AlphaFoldDB" id="A0AAV2T9N7"/>
<keyword evidence="1" id="KW-0677">Repeat</keyword>
<dbReference type="EMBL" id="CAXLJL010000156">
    <property type="protein sequence ID" value="CAL5133095.1"/>
    <property type="molecule type" value="Genomic_DNA"/>
</dbReference>
<dbReference type="Pfam" id="PF13637">
    <property type="entry name" value="Ank_4"/>
    <property type="match status" value="1"/>
</dbReference>
<dbReference type="Gene3D" id="1.25.40.20">
    <property type="entry name" value="Ankyrin repeat-containing domain"/>
    <property type="match status" value="4"/>
</dbReference>
<dbReference type="PANTHER" id="PTHR24201:SF2">
    <property type="entry name" value="ANKYRIN REPEAT DOMAIN-CONTAINING PROTEIN 42"/>
    <property type="match status" value="1"/>
</dbReference>
<keyword evidence="2 3" id="KW-0040">ANK repeat</keyword>
<accession>A0AAV2T9N7</accession>
<evidence type="ECO:0000313" key="6">
    <source>
        <dbReference type="Proteomes" id="UP001497525"/>
    </source>
</evidence>
<evidence type="ECO:0000256" key="2">
    <source>
        <dbReference type="ARBA" id="ARBA00023043"/>
    </source>
</evidence>
<keyword evidence="4" id="KW-0175">Coiled coil</keyword>
<dbReference type="SUPFAM" id="SSF48403">
    <property type="entry name" value="Ankyrin repeat"/>
    <property type="match status" value="1"/>
</dbReference>
<protein>
    <recommendedName>
        <fullName evidence="7">Ankyrin repeat domain-containing protein 42</fullName>
    </recommendedName>
</protein>
<feature type="repeat" description="ANK" evidence="3">
    <location>
        <begin position="137"/>
        <end position="169"/>
    </location>
</feature>
<feature type="repeat" description="ANK" evidence="3">
    <location>
        <begin position="280"/>
        <end position="312"/>
    </location>
</feature>
<dbReference type="Proteomes" id="UP001497525">
    <property type="component" value="Unassembled WGS sequence"/>
</dbReference>
<dbReference type="InterPro" id="IPR036770">
    <property type="entry name" value="Ankyrin_rpt-contain_sf"/>
</dbReference>
<gene>
    <name evidence="5" type="ORF">CDAUBV1_LOCUS6379</name>
</gene>
<evidence type="ECO:0000313" key="5">
    <source>
        <dbReference type="EMBL" id="CAL5133095.1"/>
    </source>
</evidence>
<evidence type="ECO:0008006" key="7">
    <source>
        <dbReference type="Google" id="ProtNLM"/>
    </source>
</evidence>
<dbReference type="Pfam" id="PF00023">
    <property type="entry name" value="Ank"/>
    <property type="match status" value="1"/>
</dbReference>
<proteinExistence type="predicted"/>
<evidence type="ECO:0000256" key="3">
    <source>
        <dbReference type="PROSITE-ProRule" id="PRU00023"/>
    </source>
</evidence>
<dbReference type="PROSITE" id="PS50297">
    <property type="entry name" value="ANK_REP_REGION"/>
    <property type="match status" value="4"/>
</dbReference>
<feature type="repeat" description="ANK" evidence="3">
    <location>
        <begin position="71"/>
        <end position="103"/>
    </location>
</feature>
<dbReference type="PROSITE" id="PS50088">
    <property type="entry name" value="ANK_REPEAT"/>
    <property type="match status" value="5"/>
</dbReference>
<feature type="repeat" description="ANK" evidence="3">
    <location>
        <begin position="5"/>
        <end position="37"/>
    </location>
</feature>
<dbReference type="InterPro" id="IPR050776">
    <property type="entry name" value="Ank_Repeat/CDKN_Inhibitor"/>
</dbReference>
<sequence>MVGKPRKVTIHSAVKQASLKEVKQMLADGADINEVDDQYFTPLLWAANVNAVDILQYLLRNKADPLMVSTQGWTAVHVAAIRGNEICIQALAEYGVSLSTQDHKGFTPGHMACIHGNASCLIALMRSGADKETVDNQGWTMLHAAAYHGRLGCIQVLLRWGLRIEDVDHAGNTAVHLAAMEGHCSALKCLLGRCKTPLYALDMPNNHGETPEDLAKRFMKKDVVGFIFRMKNAQENPSLLMSEFAKHAFPAHMAAYTGNLTELQGLINSGTIKIDERDEQGATALHKAAGQGHVEIVQWLCENGADTSISNHMGDTPADVARRYGELAVLKLLRPDNISDEEYAEIGKKDIRKYERCALPDYSQPPVKMEEDDLLIFKLPEDKERELEECKVQLEYEKLRREKLEARLDLAQREINKLQQKMPPVNTSVYSLDIIPSGAKFRD</sequence>
<feature type="coiled-coil region" evidence="4">
    <location>
        <begin position="387"/>
        <end position="421"/>
    </location>
</feature>